<dbReference type="InterPro" id="IPR054828">
    <property type="entry name" value="Vit_B12_bind_prot"/>
</dbReference>
<comment type="caution">
    <text evidence="3">The sequence shown here is derived from an EMBL/GenBank/DDBJ whole genome shotgun (WGS) entry which is preliminary data.</text>
</comment>
<dbReference type="PANTHER" id="PTHR30535:SF34">
    <property type="entry name" value="MOLYBDATE-BINDING PROTEIN MOLA"/>
    <property type="match status" value="1"/>
</dbReference>
<dbReference type="Proteomes" id="UP000706172">
    <property type="component" value="Unassembled WGS sequence"/>
</dbReference>
<dbReference type="InterPro" id="IPR002491">
    <property type="entry name" value="ABC_transptr_periplasmic_BD"/>
</dbReference>
<gene>
    <name evidence="3" type="ORF">H0S81_00880</name>
</gene>
<dbReference type="EMBL" id="JACCQK010000030">
    <property type="protein sequence ID" value="MBG0778472.1"/>
    <property type="molecule type" value="Genomic_DNA"/>
</dbReference>
<dbReference type="Gene3D" id="3.40.50.1980">
    <property type="entry name" value="Nitrogenase molybdenum iron protein domain"/>
    <property type="match status" value="2"/>
</dbReference>
<evidence type="ECO:0000313" key="4">
    <source>
        <dbReference type="Proteomes" id="UP000706172"/>
    </source>
</evidence>
<protein>
    <submittedName>
        <fullName evidence="3">ABC transporter substrate-binding protein</fullName>
    </submittedName>
</protein>
<dbReference type="InterPro" id="IPR050902">
    <property type="entry name" value="ABC_Transporter_SBP"/>
</dbReference>
<dbReference type="AlphaFoldDB" id="A0A931GCT1"/>
<accession>A0A931GCT1</accession>
<name>A0A931GCT1_9BACT</name>
<evidence type="ECO:0000259" key="2">
    <source>
        <dbReference type="PROSITE" id="PS50983"/>
    </source>
</evidence>
<proteinExistence type="predicted"/>
<dbReference type="Pfam" id="PF01497">
    <property type="entry name" value="Peripla_BP_2"/>
    <property type="match status" value="1"/>
</dbReference>
<dbReference type="NCBIfam" id="NF038402">
    <property type="entry name" value="TroA_like"/>
    <property type="match status" value="1"/>
</dbReference>
<feature type="domain" description="Fe/B12 periplasmic-binding" evidence="2">
    <location>
        <begin position="34"/>
        <end position="285"/>
    </location>
</feature>
<dbReference type="SUPFAM" id="SSF53807">
    <property type="entry name" value="Helical backbone' metal receptor"/>
    <property type="match status" value="1"/>
</dbReference>
<dbReference type="PROSITE" id="PS50983">
    <property type="entry name" value="FE_B12_PBP"/>
    <property type="match status" value="1"/>
</dbReference>
<evidence type="ECO:0000256" key="1">
    <source>
        <dbReference type="ARBA" id="ARBA00022729"/>
    </source>
</evidence>
<dbReference type="PANTHER" id="PTHR30535">
    <property type="entry name" value="VITAMIN B12-BINDING PROTEIN"/>
    <property type="match status" value="1"/>
</dbReference>
<reference evidence="3" key="1">
    <citation type="submission" date="2020-07" db="EMBL/GenBank/DDBJ databases">
        <title>Severe corrosion of carbon steel in oil field produced water can be linked to methanogenic archaea containing a special type of NiFe hydrogenase.</title>
        <authorList>
            <person name="Lahme S."/>
            <person name="Mand J."/>
            <person name="Longwell J."/>
            <person name="Smith R."/>
            <person name="Enning D."/>
        </authorList>
    </citation>
    <scope>NUCLEOTIDE SEQUENCE</scope>
    <source>
        <strain evidence="3">MIC098Bin6</strain>
    </source>
</reference>
<organism evidence="3 4">
    <name type="scientific">Desulfotignum balticum</name>
    <dbReference type="NCBI Taxonomy" id="115781"/>
    <lineage>
        <taxon>Bacteria</taxon>
        <taxon>Pseudomonadati</taxon>
        <taxon>Thermodesulfobacteriota</taxon>
        <taxon>Desulfobacteria</taxon>
        <taxon>Desulfobacterales</taxon>
        <taxon>Desulfobacteraceae</taxon>
        <taxon>Desulfotignum</taxon>
    </lineage>
</organism>
<keyword evidence="1" id="KW-0732">Signal</keyword>
<evidence type="ECO:0000313" key="3">
    <source>
        <dbReference type="EMBL" id="MBG0778472.1"/>
    </source>
</evidence>
<sequence length="297" mass="32294">MKKTGLVLVLVLACLLAGPWVLTGHAAKQTPLTRVVSSGPLITDMIYQLGADSHLVGVTSYCTIPEGKENKPVIGTVIQINVEEIVRLQPDAVFASTLTRVKQIQALRNQGLRVIQFDNPPDFDTLCGMLLELGTLLGRKQAAMDIVETAAAKVTLIRHTAKTLKKRKVFIQIGIKPLKTAEQGTFIDNYIELAGGTNIAGHTGSGIFSREHVLKENPDVIFVATMGTATKAGIAQKNAWMKFTALNAVKNNEVHVLADDSVFSPTPQTFAKTLMVFFSHIHPKAAQDLTSMEIFHE</sequence>